<evidence type="ECO:0000313" key="2">
    <source>
        <dbReference type="EMBL" id="KZT61314.1"/>
    </source>
</evidence>
<reference evidence="2 3" key="1">
    <citation type="journal article" date="2016" name="Mol. Biol. Evol.">
        <title>Comparative Genomics of Early-Diverging Mushroom-Forming Fungi Provides Insights into the Origins of Lignocellulose Decay Capabilities.</title>
        <authorList>
            <person name="Nagy L.G."/>
            <person name="Riley R."/>
            <person name="Tritt A."/>
            <person name="Adam C."/>
            <person name="Daum C."/>
            <person name="Floudas D."/>
            <person name="Sun H."/>
            <person name="Yadav J.S."/>
            <person name="Pangilinan J."/>
            <person name="Larsson K.H."/>
            <person name="Matsuura K."/>
            <person name="Barry K."/>
            <person name="Labutti K."/>
            <person name="Kuo R."/>
            <person name="Ohm R.A."/>
            <person name="Bhattacharya S.S."/>
            <person name="Shirouzu T."/>
            <person name="Yoshinaga Y."/>
            <person name="Martin F.M."/>
            <person name="Grigoriev I.V."/>
            <person name="Hibbett D.S."/>
        </authorList>
    </citation>
    <scope>NUCLEOTIDE SEQUENCE [LARGE SCALE GENOMIC DNA]</scope>
    <source>
        <strain evidence="2 3">HHB12733</strain>
    </source>
</reference>
<evidence type="ECO:0000313" key="3">
    <source>
        <dbReference type="Proteomes" id="UP000076842"/>
    </source>
</evidence>
<feature type="region of interest" description="Disordered" evidence="1">
    <location>
        <begin position="24"/>
        <end position="43"/>
    </location>
</feature>
<protein>
    <submittedName>
        <fullName evidence="2">Uncharacterized protein</fullName>
    </submittedName>
</protein>
<dbReference type="InParanoid" id="A0A165J392"/>
<feature type="compositionally biased region" description="Basic residues" evidence="1">
    <location>
        <begin position="24"/>
        <end position="38"/>
    </location>
</feature>
<dbReference type="EMBL" id="KV423924">
    <property type="protein sequence ID" value="KZT61314.1"/>
    <property type="molecule type" value="Genomic_DNA"/>
</dbReference>
<accession>A0A165J392</accession>
<name>A0A165J392_9BASI</name>
<dbReference type="Proteomes" id="UP000076842">
    <property type="component" value="Unassembled WGS sequence"/>
</dbReference>
<proteinExistence type="predicted"/>
<gene>
    <name evidence="2" type="ORF">CALCODRAFT_26183</name>
</gene>
<sequence>MDTVVKYVLLSAPSLQLLISHRLKGRQPHRASLPRRPGKGQWQWGSCPHATAHNRAALLSATPAARGVAARAGTRPPARQALQRAALLLPDPVQLHGGETQVPSGHFPCSPVRAGRAGAFQIRPFFLALLDLYTDTRSPRTILPCSTLLRQPPAASQAAVAVVSPLQFLYVGSQARRVSAMAMRSV</sequence>
<dbReference type="AlphaFoldDB" id="A0A165J392"/>
<organism evidence="2 3">
    <name type="scientific">Calocera cornea HHB12733</name>
    <dbReference type="NCBI Taxonomy" id="1353952"/>
    <lineage>
        <taxon>Eukaryota</taxon>
        <taxon>Fungi</taxon>
        <taxon>Dikarya</taxon>
        <taxon>Basidiomycota</taxon>
        <taxon>Agaricomycotina</taxon>
        <taxon>Dacrymycetes</taxon>
        <taxon>Dacrymycetales</taxon>
        <taxon>Dacrymycetaceae</taxon>
        <taxon>Calocera</taxon>
    </lineage>
</organism>
<evidence type="ECO:0000256" key="1">
    <source>
        <dbReference type="SAM" id="MobiDB-lite"/>
    </source>
</evidence>
<keyword evidence="3" id="KW-1185">Reference proteome</keyword>